<evidence type="ECO:0000259" key="7">
    <source>
        <dbReference type="Pfam" id="PF00082"/>
    </source>
</evidence>
<evidence type="ECO:0000313" key="8">
    <source>
        <dbReference type="EMBL" id="MBB5233317.1"/>
    </source>
</evidence>
<feature type="active site" description="Charge relay system" evidence="5">
    <location>
        <position position="344"/>
    </location>
</feature>
<dbReference type="PROSITE" id="PS51892">
    <property type="entry name" value="SUBTILASE"/>
    <property type="match status" value="1"/>
</dbReference>
<feature type="active site" description="Charge relay system" evidence="5">
    <location>
        <position position="191"/>
    </location>
</feature>
<dbReference type="Proteomes" id="UP000525389">
    <property type="component" value="Unassembled WGS sequence"/>
</dbReference>
<feature type="domain" description="Peptidase S8/S53" evidence="7">
    <location>
        <begin position="139"/>
        <end position="374"/>
    </location>
</feature>
<dbReference type="SUPFAM" id="SSF52743">
    <property type="entry name" value="Subtilisin-like"/>
    <property type="match status" value="1"/>
</dbReference>
<dbReference type="InterPro" id="IPR051048">
    <property type="entry name" value="Peptidase_S8/S53_subtilisin"/>
</dbReference>
<dbReference type="GO" id="GO:0006508">
    <property type="term" value="P:proteolysis"/>
    <property type="evidence" value="ECO:0007669"/>
    <property type="project" value="UniProtKB-KW"/>
</dbReference>
<organism evidence="8 9">
    <name type="scientific">Deinococcus budaensis</name>
    <dbReference type="NCBI Taxonomy" id="1665626"/>
    <lineage>
        <taxon>Bacteria</taxon>
        <taxon>Thermotogati</taxon>
        <taxon>Deinococcota</taxon>
        <taxon>Deinococci</taxon>
        <taxon>Deinococcales</taxon>
        <taxon>Deinococcaceae</taxon>
        <taxon>Deinococcus</taxon>
    </lineage>
</organism>
<dbReference type="InterPro" id="IPR036852">
    <property type="entry name" value="Peptidase_S8/S53_dom_sf"/>
</dbReference>
<dbReference type="InterPro" id="IPR015500">
    <property type="entry name" value="Peptidase_S8_subtilisin-rel"/>
</dbReference>
<evidence type="ECO:0000256" key="6">
    <source>
        <dbReference type="RuleBase" id="RU003355"/>
    </source>
</evidence>
<evidence type="ECO:0000256" key="2">
    <source>
        <dbReference type="ARBA" id="ARBA00022670"/>
    </source>
</evidence>
<comment type="caution">
    <text evidence="8">The sequence shown here is derived from an EMBL/GenBank/DDBJ whole genome shotgun (WGS) entry which is preliminary data.</text>
</comment>
<dbReference type="InterPro" id="IPR023828">
    <property type="entry name" value="Peptidase_S8_Ser-AS"/>
</dbReference>
<name>A0A7W8LP67_9DEIO</name>
<feature type="active site" description="Charge relay system" evidence="5">
    <location>
        <position position="148"/>
    </location>
</feature>
<evidence type="ECO:0000256" key="5">
    <source>
        <dbReference type="PROSITE-ProRule" id="PRU01240"/>
    </source>
</evidence>
<sequence>MAKAPAAYRPAYIVSVPVTAEDTAQSLEARYGGQVAGLNVAAGYAVLGLDRAGAQAHNLSAQTGSRLGMAERNLDQFRAGNTALMGARRSIWMGGEWETWAGARRTIWMGGTYTPVEQNSGTFQQIRLERAHQLAPNLGAGVKVAVIDTGLDLSHPAFVGALAPSTEWKDFVGNDDLPQEEGTLGIGGYGHGTAVASIVLQVAPRATILPLRVLGPDGSGDTLQVANAIYHAAAVGARVINLSLGSAERSDVIEKAIKYATEKKNILVVASAGNEDLAAITYPAAQATDGAAGERSLSVGSVNPLDLKSDFSNYQKDKLELVAPGENVYAAGPEGLLVSWSGTSMAAPMVAGGLALAQGQTLAVSLKDVTKKMADNGQDLYNNGMNGAYKDKLGKGRLDLEKFLINVVRY</sequence>
<evidence type="ECO:0000313" key="9">
    <source>
        <dbReference type="Proteomes" id="UP000525389"/>
    </source>
</evidence>
<dbReference type="InterPro" id="IPR000209">
    <property type="entry name" value="Peptidase_S8/S53_dom"/>
</dbReference>
<dbReference type="GO" id="GO:0004252">
    <property type="term" value="F:serine-type endopeptidase activity"/>
    <property type="evidence" value="ECO:0007669"/>
    <property type="project" value="UniProtKB-UniRule"/>
</dbReference>
<dbReference type="PANTHER" id="PTHR43399">
    <property type="entry name" value="SUBTILISIN-RELATED"/>
    <property type="match status" value="1"/>
</dbReference>
<proteinExistence type="inferred from homology"/>
<dbReference type="EMBL" id="JACHFN010000002">
    <property type="protein sequence ID" value="MBB5233317.1"/>
    <property type="molecule type" value="Genomic_DNA"/>
</dbReference>
<gene>
    <name evidence="8" type="ORF">HNQ09_000734</name>
</gene>
<dbReference type="PANTHER" id="PTHR43399:SF4">
    <property type="entry name" value="CELL WALL-ASSOCIATED PROTEASE"/>
    <property type="match status" value="1"/>
</dbReference>
<dbReference type="PRINTS" id="PR00723">
    <property type="entry name" value="SUBTILISIN"/>
</dbReference>
<comment type="similarity">
    <text evidence="1 5 6">Belongs to the peptidase S8 family.</text>
</comment>
<protein>
    <submittedName>
        <fullName evidence="8">Subtilisin family serine protease</fullName>
    </submittedName>
</protein>
<dbReference type="Gene3D" id="3.40.50.200">
    <property type="entry name" value="Peptidase S8/S53 domain"/>
    <property type="match status" value="1"/>
</dbReference>
<dbReference type="RefSeq" id="WP_343057594.1">
    <property type="nucleotide sequence ID" value="NZ_JACHFN010000002.1"/>
</dbReference>
<reference evidence="8 9" key="1">
    <citation type="submission" date="2020-08" db="EMBL/GenBank/DDBJ databases">
        <title>Genomic Encyclopedia of Type Strains, Phase IV (KMG-IV): sequencing the most valuable type-strain genomes for metagenomic binning, comparative biology and taxonomic classification.</title>
        <authorList>
            <person name="Goeker M."/>
        </authorList>
    </citation>
    <scope>NUCLEOTIDE SEQUENCE [LARGE SCALE GENOMIC DNA]</scope>
    <source>
        <strain evidence="8 9">DSM 101791</strain>
    </source>
</reference>
<keyword evidence="2 5" id="KW-0645">Protease</keyword>
<dbReference type="PROSITE" id="PS00138">
    <property type="entry name" value="SUBTILASE_SER"/>
    <property type="match status" value="1"/>
</dbReference>
<keyword evidence="3 5" id="KW-0378">Hydrolase</keyword>
<accession>A0A7W8LP67</accession>
<dbReference type="AlphaFoldDB" id="A0A7W8LP67"/>
<dbReference type="Pfam" id="PF00082">
    <property type="entry name" value="Peptidase_S8"/>
    <property type="match status" value="1"/>
</dbReference>
<dbReference type="InterPro" id="IPR023827">
    <property type="entry name" value="Peptidase_S8_Asp-AS"/>
</dbReference>
<dbReference type="PROSITE" id="PS00136">
    <property type="entry name" value="SUBTILASE_ASP"/>
    <property type="match status" value="1"/>
</dbReference>
<keyword evidence="4 5" id="KW-0720">Serine protease</keyword>
<keyword evidence="9" id="KW-1185">Reference proteome</keyword>
<evidence type="ECO:0000256" key="1">
    <source>
        <dbReference type="ARBA" id="ARBA00011073"/>
    </source>
</evidence>
<evidence type="ECO:0000256" key="3">
    <source>
        <dbReference type="ARBA" id="ARBA00022801"/>
    </source>
</evidence>
<evidence type="ECO:0000256" key="4">
    <source>
        <dbReference type="ARBA" id="ARBA00022825"/>
    </source>
</evidence>